<evidence type="ECO:0000313" key="3">
    <source>
        <dbReference type="Proteomes" id="UP000315724"/>
    </source>
</evidence>
<dbReference type="PANTHER" id="PTHR15004:SF0">
    <property type="entry name" value="GLUTAMYL-TRNA(GLN) AMIDOTRANSFERASE SUBUNIT C, MITOCHONDRIAL"/>
    <property type="match status" value="1"/>
</dbReference>
<dbReference type="PANTHER" id="PTHR15004">
    <property type="entry name" value="GLUTAMYL-TRNA(GLN) AMIDOTRANSFERASE SUBUNIT C, MITOCHONDRIAL"/>
    <property type="match status" value="1"/>
</dbReference>
<dbReference type="OrthoDB" id="9813938at2"/>
<dbReference type="InterPro" id="IPR036113">
    <property type="entry name" value="Asp/Glu-ADT_sf_sub_c"/>
</dbReference>
<keyword evidence="1" id="KW-0547">Nucleotide-binding</keyword>
<dbReference type="GO" id="GO:0070681">
    <property type="term" value="P:glutaminyl-tRNAGln biosynthesis via transamidation"/>
    <property type="evidence" value="ECO:0007669"/>
    <property type="project" value="TreeGrafter"/>
</dbReference>
<evidence type="ECO:0000256" key="1">
    <source>
        <dbReference type="HAMAP-Rule" id="MF_00122"/>
    </source>
</evidence>
<comment type="catalytic activity">
    <reaction evidence="1">
        <text>L-aspartyl-tRNA(Asn) + L-glutamine + ATP + H2O = L-asparaginyl-tRNA(Asn) + L-glutamate + ADP + phosphate + 2 H(+)</text>
        <dbReference type="Rhea" id="RHEA:14513"/>
        <dbReference type="Rhea" id="RHEA-COMP:9674"/>
        <dbReference type="Rhea" id="RHEA-COMP:9677"/>
        <dbReference type="ChEBI" id="CHEBI:15377"/>
        <dbReference type="ChEBI" id="CHEBI:15378"/>
        <dbReference type="ChEBI" id="CHEBI:29985"/>
        <dbReference type="ChEBI" id="CHEBI:30616"/>
        <dbReference type="ChEBI" id="CHEBI:43474"/>
        <dbReference type="ChEBI" id="CHEBI:58359"/>
        <dbReference type="ChEBI" id="CHEBI:78515"/>
        <dbReference type="ChEBI" id="CHEBI:78516"/>
        <dbReference type="ChEBI" id="CHEBI:456216"/>
    </reaction>
</comment>
<dbReference type="GO" id="GO:0050567">
    <property type="term" value="F:glutaminyl-tRNA synthase (glutamine-hydrolyzing) activity"/>
    <property type="evidence" value="ECO:0007669"/>
    <property type="project" value="UniProtKB-UniRule"/>
</dbReference>
<dbReference type="RefSeq" id="WP_145202423.1">
    <property type="nucleotide sequence ID" value="NZ_CP036267.1"/>
</dbReference>
<dbReference type="InterPro" id="IPR003837">
    <property type="entry name" value="GatC"/>
</dbReference>
<dbReference type="SUPFAM" id="SSF141000">
    <property type="entry name" value="Glu-tRNAGln amidotransferase C subunit"/>
    <property type="match status" value="1"/>
</dbReference>
<keyword evidence="1 2" id="KW-0436">Ligase</keyword>
<keyword evidence="2" id="KW-0808">Transferase</keyword>
<dbReference type="GO" id="GO:0006450">
    <property type="term" value="P:regulation of translational fidelity"/>
    <property type="evidence" value="ECO:0007669"/>
    <property type="project" value="InterPro"/>
</dbReference>
<dbReference type="EMBL" id="CP036267">
    <property type="protein sequence ID" value="QDT34458.1"/>
    <property type="molecule type" value="Genomic_DNA"/>
</dbReference>
<comment type="similarity">
    <text evidence="1">Belongs to the GatC family.</text>
</comment>
<keyword evidence="1" id="KW-0067">ATP-binding</keyword>
<reference evidence="2 3" key="1">
    <citation type="submission" date="2019-02" db="EMBL/GenBank/DDBJ databases">
        <title>Deep-cultivation of Planctomycetes and their phenomic and genomic characterization uncovers novel biology.</title>
        <authorList>
            <person name="Wiegand S."/>
            <person name="Jogler M."/>
            <person name="Boedeker C."/>
            <person name="Pinto D."/>
            <person name="Vollmers J."/>
            <person name="Rivas-Marin E."/>
            <person name="Kohn T."/>
            <person name="Peeters S.H."/>
            <person name="Heuer A."/>
            <person name="Rast P."/>
            <person name="Oberbeckmann S."/>
            <person name="Bunk B."/>
            <person name="Jeske O."/>
            <person name="Meyerdierks A."/>
            <person name="Storesund J.E."/>
            <person name="Kallscheuer N."/>
            <person name="Luecker S."/>
            <person name="Lage O.M."/>
            <person name="Pohl T."/>
            <person name="Merkel B.J."/>
            <person name="Hornburger P."/>
            <person name="Mueller R.-W."/>
            <person name="Bruemmer F."/>
            <person name="Labrenz M."/>
            <person name="Spormann A.M."/>
            <person name="Op den Camp H."/>
            <person name="Overmann J."/>
            <person name="Amann R."/>
            <person name="Jetten M.S.M."/>
            <person name="Mascher T."/>
            <person name="Medema M.H."/>
            <person name="Devos D.P."/>
            <person name="Kaster A.-K."/>
            <person name="Ovreas L."/>
            <person name="Rohde M."/>
            <person name="Galperin M.Y."/>
            <person name="Jogler C."/>
        </authorList>
    </citation>
    <scope>NUCLEOTIDE SEQUENCE [LARGE SCALE GENOMIC DNA]</scope>
    <source>
        <strain evidence="2 3">Mal48</strain>
    </source>
</reference>
<keyword evidence="3" id="KW-1185">Reference proteome</keyword>
<dbReference type="EC" id="6.3.5.-" evidence="1"/>
<dbReference type="Proteomes" id="UP000315724">
    <property type="component" value="Chromosome"/>
</dbReference>
<dbReference type="GO" id="GO:0016740">
    <property type="term" value="F:transferase activity"/>
    <property type="evidence" value="ECO:0007669"/>
    <property type="project" value="UniProtKB-KW"/>
</dbReference>
<proteinExistence type="inferred from homology"/>
<dbReference type="GO" id="GO:0006412">
    <property type="term" value="P:translation"/>
    <property type="evidence" value="ECO:0007669"/>
    <property type="project" value="UniProtKB-UniRule"/>
</dbReference>
<dbReference type="NCBIfam" id="TIGR00135">
    <property type="entry name" value="gatC"/>
    <property type="match status" value="1"/>
</dbReference>
<keyword evidence="1" id="KW-0648">Protein biosynthesis</keyword>
<comment type="catalytic activity">
    <reaction evidence="1">
        <text>L-glutamyl-tRNA(Gln) + L-glutamine + ATP + H2O = L-glutaminyl-tRNA(Gln) + L-glutamate + ADP + phosphate + H(+)</text>
        <dbReference type="Rhea" id="RHEA:17521"/>
        <dbReference type="Rhea" id="RHEA-COMP:9681"/>
        <dbReference type="Rhea" id="RHEA-COMP:9684"/>
        <dbReference type="ChEBI" id="CHEBI:15377"/>
        <dbReference type="ChEBI" id="CHEBI:15378"/>
        <dbReference type="ChEBI" id="CHEBI:29985"/>
        <dbReference type="ChEBI" id="CHEBI:30616"/>
        <dbReference type="ChEBI" id="CHEBI:43474"/>
        <dbReference type="ChEBI" id="CHEBI:58359"/>
        <dbReference type="ChEBI" id="CHEBI:78520"/>
        <dbReference type="ChEBI" id="CHEBI:78521"/>
        <dbReference type="ChEBI" id="CHEBI:456216"/>
    </reaction>
</comment>
<dbReference type="GO" id="GO:0050566">
    <property type="term" value="F:asparaginyl-tRNA synthase (glutamine-hydrolyzing) activity"/>
    <property type="evidence" value="ECO:0007669"/>
    <property type="project" value="RHEA"/>
</dbReference>
<comment type="function">
    <text evidence="1">Allows the formation of correctly charged Asn-tRNA(Asn) or Gln-tRNA(Gln) through the transamidation of misacylated Asp-tRNA(Asn) or Glu-tRNA(Gln) in organisms which lack either or both of asparaginyl-tRNA or glutaminyl-tRNA synthetases. The reaction takes place in the presence of glutamine and ATP through an activated phospho-Asp-tRNA(Asn) or phospho-Glu-tRNA(Gln).</text>
</comment>
<evidence type="ECO:0000313" key="2">
    <source>
        <dbReference type="EMBL" id="QDT34458.1"/>
    </source>
</evidence>
<organism evidence="2 3">
    <name type="scientific">Thalassoglobus polymorphus</name>
    <dbReference type="NCBI Taxonomy" id="2527994"/>
    <lineage>
        <taxon>Bacteria</taxon>
        <taxon>Pseudomonadati</taxon>
        <taxon>Planctomycetota</taxon>
        <taxon>Planctomycetia</taxon>
        <taxon>Planctomycetales</taxon>
        <taxon>Planctomycetaceae</taxon>
        <taxon>Thalassoglobus</taxon>
    </lineage>
</organism>
<dbReference type="AlphaFoldDB" id="A0A517QS48"/>
<dbReference type="KEGG" id="tpol:Mal48_37180"/>
<name>A0A517QS48_9PLAN</name>
<protein>
    <recommendedName>
        <fullName evidence="1">Aspartyl/glutamyl-tRNA(Asn/Gln) amidotransferase subunit C</fullName>
        <shortName evidence="1">Asp/Glu-ADT subunit C</shortName>
        <ecNumber evidence="1">6.3.5.-</ecNumber>
    </recommendedName>
</protein>
<dbReference type="HAMAP" id="MF_00122">
    <property type="entry name" value="GatC"/>
    <property type="match status" value="1"/>
</dbReference>
<comment type="subunit">
    <text evidence="1">Heterotrimer of A, B and C subunits.</text>
</comment>
<dbReference type="GO" id="GO:0005524">
    <property type="term" value="F:ATP binding"/>
    <property type="evidence" value="ECO:0007669"/>
    <property type="project" value="UniProtKB-KW"/>
</dbReference>
<accession>A0A517QS48</accession>
<gene>
    <name evidence="1 2" type="primary">gatC</name>
    <name evidence="2" type="ORF">Mal48_37180</name>
</gene>
<dbReference type="Pfam" id="PF02686">
    <property type="entry name" value="GatC"/>
    <property type="match status" value="1"/>
</dbReference>
<sequence>MTLSTEDVQKVAKLARLKLTPDEVEQFAGQLGHILGYVEMLNEVDTDNVQPMAHAADVTNVFRSDEVQASLPRETALENAPKTDGKYFLVPQILEGS</sequence>
<dbReference type="Gene3D" id="1.10.20.60">
    <property type="entry name" value="Glu-tRNAGln amidotransferase C subunit, N-terminal domain"/>
    <property type="match status" value="1"/>
</dbReference>